<accession>A0A6M8ER30</accession>
<sequence length="366" mass="41550">MKILVTGTAGFIGYHLALKLLERGDEVIGLDNINDYYDVNLKYARLNQLGISYEDKNTSNSELDDLCHSQLDWESKLIQSKIYPKHKFVKMDLSDTKSIYELFEKEKFDAVCNLAAQAGVRYSIENPHAYIDSNIKGFMNILEACRHNDIKNLSYASSSSVYGLNKSQPFKTSDHTDHPVSLYAATKKSNEMMAHTYSHLYNISTTGLRFFTVYGPWGRPDMAPMLFADAILNDRAIKVFNHGNMSRDFTYVGDIVDGIIKVIDNPSKSNENFDAQNPDPSISSAPYRIYNIGNNAPVQLLDFIKTLESSIGIEAKKNFMDMQDGDVVSTYADTNDLIKDFCYKPDTDLSDGIAEFVEWYREFYDK</sequence>
<dbReference type="AlphaFoldDB" id="A0A6M8ER30"/>
<gene>
    <name evidence="3" type="ORF">AACT_2568</name>
</gene>
<keyword evidence="1" id="KW-0520">NAD</keyword>
<protein>
    <submittedName>
        <fullName evidence="3">UDP-glucuronic acid epimerase</fullName>
    </submittedName>
</protein>
<dbReference type="PRINTS" id="PR01713">
    <property type="entry name" value="NUCEPIMERASE"/>
</dbReference>
<reference evidence="3 4" key="1">
    <citation type="submission" date="2019-08" db="EMBL/GenBank/DDBJ databases">
        <title>Complete genome sequence of Arcobacter acticola.</title>
        <authorList>
            <person name="Miller W."/>
        </authorList>
    </citation>
    <scope>NUCLEOTIDE SEQUENCE [LARGE SCALE GENOMIC DNA]</scope>
    <source>
        <strain evidence="3 4">KCTC 52212</strain>
    </source>
</reference>
<dbReference type="InterPro" id="IPR001509">
    <property type="entry name" value="Epimerase_deHydtase"/>
</dbReference>
<organism evidence="3 4">
    <name type="scientific">Arcobacter acticola</name>
    <dbReference type="NCBI Taxonomy" id="1849015"/>
    <lineage>
        <taxon>Bacteria</taxon>
        <taxon>Pseudomonadati</taxon>
        <taxon>Campylobacterota</taxon>
        <taxon>Epsilonproteobacteria</taxon>
        <taxon>Campylobacterales</taxon>
        <taxon>Arcobacteraceae</taxon>
        <taxon>Arcobacter</taxon>
    </lineage>
</organism>
<evidence type="ECO:0000313" key="3">
    <source>
        <dbReference type="EMBL" id="QKE29651.1"/>
    </source>
</evidence>
<dbReference type="RefSeq" id="WP_172127575.1">
    <property type="nucleotide sequence ID" value="NZ_CP042652.1"/>
</dbReference>
<dbReference type="EMBL" id="CP042652">
    <property type="protein sequence ID" value="QKE29651.1"/>
    <property type="molecule type" value="Genomic_DNA"/>
</dbReference>
<dbReference type="CDD" id="cd05253">
    <property type="entry name" value="UDP_GE_SDE_e"/>
    <property type="match status" value="1"/>
</dbReference>
<dbReference type="KEGG" id="paco:AACT_2568"/>
<dbReference type="InterPro" id="IPR036291">
    <property type="entry name" value="NAD(P)-bd_dom_sf"/>
</dbReference>
<dbReference type="PANTHER" id="PTHR43574">
    <property type="entry name" value="EPIMERASE-RELATED"/>
    <property type="match status" value="1"/>
</dbReference>
<name>A0A6M8ER30_9BACT</name>
<dbReference type="SUPFAM" id="SSF51735">
    <property type="entry name" value="NAD(P)-binding Rossmann-fold domains"/>
    <property type="match status" value="1"/>
</dbReference>
<proteinExistence type="predicted"/>
<dbReference type="Gene3D" id="3.40.50.720">
    <property type="entry name" value="NAD(P)-binding Rossmann-like Domain"/>
    <property type="match status" value="1"/>
</dbReference>
<dbReference type="Pfam" id="PF01370">
    <property type="entry name" value="Epimerase"/>
    <property type="match status" value="1"/>
</dbReference>
<feature type="domain" description="NAD-dependent epimerase/dehydratase" evidence="2">
    <location>
        <begin position="3"/>
        <end position="271"/>
    </location>
</feature>
<dbReference type="Proteomes" id="UP000503483">
    <property type="component" value="Chromosome"/>
</dbReference>
<keyword evidence="4" id="KW-1185">Reference proteome</keyword>
<evidence type="ECO:0000313" key="4">
    <source>
        <dbReference type="Proteomes" id="UP000503483"/>
    </source>
</evidence>
<evidence type="ECO:0000259" key="2">
    <source>
        <dbReference type="Pfam" id="PF01370"/>
    </source>
</evidence>
<evidence type="ECO:0000256" key="1">
    <source>
        <dbReference type="ARBA" id="ARBA00023027"/>
    </source>
</evidence>